<feature type="transmembrane region" description="Helical" evidence="1">
    <location>
        <begin position="262"/>
        <end position="284"/>
    </location>
</feature>
<comment type="caution">
    <text evidence="2">The sequence shown here is derived from an EMBL/GenBank/DDBJ whole genome shotgun (WGS) entry which is preliminary data.</text>
</comment>
<keyword evidence="1" id="KW-0472">Membrane</keyword>
<feature type="transmembrane region" description="Helical" evidence="1">
    <location>
        <begin position="107"/>
        <end position="128"/>
    </location>
</feature>
<feature type="transmembrane region" description="Helical" evidence="1">
    <location>
        <begin position="205"/>
        <end position="227"/>
    </location>
</feature>
<reference evidence="2" key="1">
    <citation type="submission" date="2023-08" db="EMBL/GenBank/DDBJ databases">
        <authorList>
            <person name="Chen Y."/>
            <person name="Shah S."/>
            <person name="Dougan E. K."/>
            <person name="Thang M."/>
            <person name="Chan C."/>
        </authorList>
    </citation>
    <scope>NUCLEOTIDE SEQUENCE</scope>
</reference>
<keyword evidence="3" id="KW-1185">Reference proteome</keyword>
<sequence>MGRLSQEAKSPDQVMANMSALFDQLMFRRRIAMWTPVKSTGADVCGFVSPVALALLVVVATRRLGADEAPLLWKLLLEVLVDVAHVYGTLCRTVLDSEATALNWRLYLLAVPGLLLPTLFVNIVFGTWLGWSLLSYYAMFHFAKQPFGLLCIYKARQGERDPKEHQLDYWTCLAGAGLPLLQWHAGDFPDFAWFGGEDEKKLFQLPAVLLGPLRALHVLVPGVWLSFYLWRWLRGGRLNLGKLWIMVATYFTWYMGMCGHHVRSLAFINLFHGMSSSFLVYHVVRQRYSLWEAKNPQTMHWIDDHFNCVLVSTPVFYTCFLCGLACGEDLAWDILIHQDYMRPPVAPLEGLGRQVAVSCLMLPQLAHYFLDGFIWKMGPQNPGLKDAVVTMAKDAKDR</sequence>
<dbReference type="EMBL" id="CAUJNA010003057">
    <property type="protein sequence ID" value="CAJ1395103.1"/>
    <property type="molecule type" value="Genomic_DNA"/>
</dbReference>
<dbReference type="AlphaFoldDB" id="A0AA36IW67"/>
<organism evidence="2 3">
    <name type="scientific">Effrenium voratum</name>
    <dbReference type="NCBI Taxonomy" id="2562239"/>
    <lineage>
        <taxon>Eukaryota</taxon>
        <taxon>Sar</taxon>
        <taxon>Alveolata</taxon>
        <taxon>Dinophyceae</taxon>
        <taxon>Suessiales</taxon>
        <taxon>Symbiodiniaceae</taxon>
        <taxon>Effrenium</taxon>
    </lineage>
</organism>
<accession>A0AA36IW67</accession>
<keyword evidence="1" id="KW-0812">Transmembrane</keyword>
<protein>
    <submittedName>
        <fullName evidence="2">Uncharacterized protein</fullName>
    </submittedName>
</protein>
<evidence type="ECO:0000256" key="1">
    <source>
        <dbReference type="SAM" id="Phobius"/>
    </source>
</evidence>
<proteinExistence type="predicted"/>
<feature type="transmembrane region" description="Helical" evidence="1">
    <location>
        <begin position="239"/>
        <end position="256"/>
    </location>
</feature>
<keyword evidence="1" id="KW-1133">Transmembrane helix</keyword>
<evidence type="ECO:0000313" key="2">
    <source>
        <dbReference type="EMBL" id="CAJ1395103.1"/>
    </source>
</evidence>
<name>A0AA36IW67_9DINO</name>
<evidence type="ECO:0000313" key="3">
    <source>
        <dbReference type="Proteomes" id="UP001178507"/>
    </source>
</evidence>
<gene>
    <name evidence="2" type="ORF">EVOR1521_LOCUS19616</name>
</gene>
<dbReference type="Proteomes" id="UP001178507">
    <property type="component" value="Unassembled WGS sequence"/>
</dbReference>